<evidence type="ECO:0000256" key="5">
    <source>
        <dbReference type="ARBA" id="ARBA00012518"/>
    </source>
</evidence>
<comment type="pathway">
    <text evidence="4 19">Cell wall biogenesis; peptidoglycan biosynthesis.</text>
</comment>
<accession>A0A272EUE2</accession>
<reference evidence="22 23" key="2">
    <citation type="submission" date="2017-07" db="EMBL/GenBank/DDBJ databases">
        <title>Candidatus Dactylopiibacterium carminicum, a nitrogen-fixing symbiont of the cochineal insect Dactylopius coccus and Dactylopius opuntiae (Hemiptera: Coccoidea: Dactylopiidae).</title>
        <authorList>
            <person name="Vera A."/>
        </authorList>
    </citation>
    <scope>NUCLEOTIDE SEQUENCE [LARGE SCALE GENOMIC DNA]</scope>
    <source>
        <strain evidence="22 23">NFDCM</strain>
    </source>
</reference>
<dbReference type="UniPathway" id="UPA00219"/>
<keyword evidence="8 19" id="KW-0132">Cell division</keyword>
<dbReference type="InterPro" id="IPR016167">
    <property type="entry name" value="FAD-bd_PCMH_sub1"/>
</dbReference>
<dbReference type="EMBL" id="MDUX01000014">
    <property type="protein sequence ID" value="KAF7599765.1"/>
    <property type="molecule type" value="Genomic_DNA"/>
</dbReference>
<evidence type="ECO:0000313" key="24">
    <source>
        <dbReference type="Proteomes" id="UP000623509"/>
    </source>
</evidence>
<feature type="active site" evidence="19">
    <location>
        <position position="166"/>
    </location>
</feature>
<dbReference type="Proteomes" id="UP000623509">
    <property type="component" value="Unassembled WGS sequence"/>
</dbReference>
<sequence>MPFPFQQDFPLAPLNTFGLPAQARRYAEIQSPGQLVQLVRSGELEGERVIVLGGGSNVVLSGDLDATVLRICIRGRELIGSDDDHHFVRAGGGENWPDFVRWTLEMGWPGLENLSLIPGTVGAAPVQNIGAYGMEVYERFLLLEAVDLKSGAIISFSFDDCHFGYRDSVFKQEAAGRFVITAVTFRLPKRWTPLTRYLDVSRELAARGIIDPTPLQISDAIISIRQRKLPDQAIQGNAGSFFKNPVVSAECFDKLLARHPAIPSFRQLDGSIKLAAGWLIEEAGWKGRALGTVGVSADHALVLVNLGGATGADVLALADAVGRDVADRFGVHLEMEPILL</sequence>
<dbReference type="EC" id="1.3.1.98" evidence="5 19"/>
<dbReference type="GO" id="GO:0051301">
    <property type="term" value="P:cell division"/>
    <property type="evidence" value="ECO:0007669"/>
    <property type="project" value="UniProtKB-KW"/>
</dbReference>
<keyword evidence="24" id="KW-1185">Reference proteome</keyword>
<gene>
    <name evidence="19" type="primary">murB</name>
    <name evidence="21" type="ORF">BGI27_06080</name>
    <name evidence="22" type="ORF">CGU29_06520</name>
</gene>
<feature type="domain" description="FAD-binding PCMH-type" evidence="20">
    <location>
        <begin position="19"/>
        <end position="190"/>
    </location>
</feature>
<comment type="caution">
    <text evidence="22">The sequence shown here is derived from an EMBL/GenBank/DDBJ whole genome shotgun (WGS) entry which is preliminary data.</text>
</comment>
<dbReference type="GO" id="GO:0005829">
    <property type="term" value="C:cytosol"/>
    <property type="evidence" value="ECO:0007669"/>
    <property type="project" value="TreeGrafter"/>
</dbReference>
<evidence type="ECO:0000256" key="7">
    <source>
        <dbReference type="ARBA" id="ARBA00022490"/>
    </source>
</evidence>
<evidence type="ECO:0000256" key="12">
    <source>
        <dbReference type="ARBA" id="ARBA00022960"/>
    </source>
</evidence>
<dbReference type="GO" id="GO:0071555">
    <property type="term" value="P:cell wall organization"/>
    <property type="evidence" value="ECO:0007669"/>
    <property type="project" value="UniProtKB-KW"/>
</dbReference>
<dbReference type="RefSeq" id="WP_095524018.1">
    <property type="nucleotide sequence ID" value="NZ_MDUX01000014.1"/>
</dbReference>
<comment type="cofactor">
    <cofactor evidence="1 19">
        <name>FAD</name>
        <dbReference type="ChEBI" id="CHEBI:57692"/>
    </cofactor>
</comment>
<evidence type="ECO:0000256" key="14">
    <source>
        <dbReference type="ARBA" id="ARBA00023002"/>
    </source>
</evidence>
<evidence type="ECO:0000256" key="8">
    <source>
        <dbReference type="ARBA" id="ARBA00022618"/>
    </source>
</evidence>
<name>A0A272EUE2_9RHOO</name>
<evidence type="ECO:0000256" key="3">
    <source>
        <dbReference type="ARBA" id="ARBA00004496"/>
    </source>
</evidence>
<keyword evidence="13 19" id="KW-0573">Peptidoglycan synthesis</keyword>
<evidence type="ECO:0000256" key="15">
    <source>
        <dbReference type="ARBA" id="ARBA00023306"/>
    </source>
</evidence>
<dbReference type="GO" id="GO:0008360">
    <property type="term" value="P:regulation of cell shape"/>
    <property type="evidence" value="ECO:0007669"/>
    <property type="project" value="UniProtKB-KW"/>
</dbReference>
<evidence type="ECO:0000313" key="21">
    <source>
        <dbReference type="EMBL" id="KAF7599765.1"/>
    </source>
</evidence>
<proteinExistence type="inferred from homology"/>
<evidence type="ECO:0000256" key="4">
    <source>
        <dbReference type="ARBA" id="ARBA00004752"/>
    </source>
</evidence>
<dbReference type="OrthoDB" id="9804753at2"/>
<keyword evidence="16 19" id="KW-0961">Cell wall biogenesis/degradation</keyword>
<feature type="active site" description="Proton donor" evidence="19">
    <location>
        <position position="240"/>
    </location>
</feature>
<protein>
    <recommendedName>
        <fullName evidence="6 19">UDP-N-acetylenolpyruvoylglucosamine reductase</fullName>
        <ecNumber evidence="5 19">1.3.1.98</ecNumber>
    </recommendedName>
    <alternativeName>
        <fullName evidence="17 19">UDP-N-acetylmuramate dehydrogenase</fullName>
    </alternativeName>
</protein>
<evidence type="ECO:0000256" key="10">
    <source>
        <dbReference type="ARBA" id="ARBA00022827"/>
    </source>
</evidence>
<dbReference type="GO" id="GO:0008762">
    <property type="term" value="F:UDP-N-acetylmuramate dehydrogenase activity"/>
    <property type="evidence" value="ECO:0007669"/>
    <property type="project" value="UniProtKB-UniRule"/>
</dbReference>
<reference evidence="21 24" key="1">
    <citation type="submission" date="2016-08" db="EMBL/GenBank/DDBJ databases">
        <title>Candidatus Dactylopiibacterium carminicum genome sequence.</title>
        <authorList>
            <person name="Ramirez-Puebla S.T."/>
            <person name="Ormeno-Orrillo E."/>
            <person name="Vera-Ponce De Leon A."/>
            <person name="Luis L."/>
            <person name="Sanchez-Flores A."/>
            <person name="Monica R."/>
            <person name="Martinez-Romero E."/>
        </authorList>
    </citation>
    <scope>NUCLEOTIDE SEQUENCE [LARGE SCALE GENOMIC DNA]</scope>
    <source>
        <strain evidence="21">END1</strain>
    </source>
</reference>
<dbReference type="Proteomes" id="UP000216107">
    <property type="component" value="Unassembled WGS sequence"/>
</dbReference>
<dbReference type="GO" id="GO:0071949">
    <property type="term" value="F:FAD binding"/>
    <property type="evidence" value="ECO:0007669"/>
    <property type="project" value="InterPro"/>
</dbReference>
<dbReference type="Gene3D" id="3.30.43.10">
    <property type="entry name" value="Uridine Diphospho-n-acetylenolpyruvylglucosamine Reductase, domain 2"/>
    <property type="match status" value="1"/>
</dbReference>
<evidence type="ECO:0000256" key="2">
    <source>
        <dbReference type="ARBA" id="ARBA00003921"/>
    </source>
</evidence>
<dbReference type="Pfam" id="PF01565">
    <property type="entry name" value="FAD_binding_4"/>
    <property type="match status" value="1"/>
</dbReference>
<dbReference type="InterPro" id="IPR016169">
    <property type="entry name" value="FAD-bd_PCMH_sub2"/>
</dbReference>
<evidence type="ECO:0000313" key="22">
    <source>
        <dbReference type="EMBL" id="PAS93719.1"/>
    </source>
</evidence>
<evidence type="ECO:0000256" key="16">
    <source>
        <dbReference type="ARBA" id="ARBA00023316"/>
    </source>
</evidence>
<dbReference type="NCBIfam" id="TIGR00179">
    <property type="entry name" value="murB"/>
    <property type="match status" value="1"/>
</dbReference>
<dbReference type="SUPFAM" id="SSF56176">
    <property type="entry name" value="FAD-binding/transporter-associated domain-like"/>
    <property type="match status" value="1"/>
</dbReference>
<keyword evidence="10 19" id="KW-0274">FAD</keyword>
<dbReference type="GO" id="GO:0009252">
    <property type="term" value="P:peptidoglycan biosynthetic process"/>
    <property type="evidence" value="ECO:0007669"/>
    <property type="project" value="UniProtKB-UniRule"/>
</dbReference>
<comment type="similarity">
    <text evidence="19">Belongs to the MurB family.</text>
</comment>
<dbReference type="Gene3D" id="3.90.78.10">
    <property type="entry name" value="UDP-N-acetylenolpyruvoylglucosamine reductase, C-terminal domain"/>
    <property type="match status" value="1"/>
</dbReference>
<organism evidence="22 23">
    <name type="scientific">Candidatus Dactylopiibacterium carminicum</name>
    <dbReference type="NCBI Taxonomy" id="857335"/>
    <lineage>
        <taxon>Bacteria</taxon>
        <taxon>Pseudomonadati</taxon>
        <taxon>Pseudomonadota</taxon>
        <taxon>Betaproteobacteria</taxon>
        <taxon>Rhodocyclales</taxon>
        <taxon>Rhodocyclaceae</taxon>
        <taxon>Candidatus Dactylopiibacterium</taxon>
    </lineage>
</organism>
<comment type="subcellular location">
    <subcellularLocation>
        <location evidence="3 19">Cytoplasm</location>
    </subcellularLocation>
</comment>
<keyword evidence="14 19" id="KW-0560">Oxidoreductase</keyword>
<dbReference type="PANTHER" id="PTHR21071">
    <property type="entry name" value="UDP-N-ACETYLENOLPYRUVOYLGLUCOSAMINE REDUCTASE"/>
    <property type="match status" value="1"/>
</dbReference>
<keyword evidence="15 19" id="KW-0131">Cell cycle</keyword>
<comment type="function">
    <text evidence="2 19">Cell wall formation.</text>
</comment>
<dbReference type="EMBL" id="NMRN01000013">
    <property type="protein sequence ID" value="PAS93719.1"/>
    <property type="molecule type" value="Genomic_DNA"/>
</dbReference>
<evidence type="ECO:0000256" key="13">
    <source>
        <dbReference type="ARBA" id="ARBA00022984"/>
    </source>
</evidence>
<evidence type="ECO:0000256" key="17">
    <source>
        <dbReference type="ARBA" id="ARBA00031026"/>
    </source>
</evidence>
<keyword evidence="11 19" id="KW-0521">NADP</keyword>
<dbReference type="NCBIfam" id="NF010478">
    <property type="entry name" value="PRK13903.1"/>
    <property type="match status" value="1"/>
</dbReference>
<dbReference type="PANTHER" id="PTHR21071:SF4">
    <property type="entry name" value="UDP-N-ACETYLENOLPYRUVOYLGLUCOSAMINE REDUCTASE"/>
    <property type="match status" value="1"/>
</dbReference>
<dbReference type="AlphaFoldDB" id="A0A272EUE2"/>
<dbReference type="Gene3D" id="3.30.465.10">
    <property type="match status" value="1"/>
</dbReference>
<evidence type="ECO:0000256" key="1">
    <source>
        <dbReference type="ARBA" id="ARBA00001974"/>
    </source>
</evidence>
<evidence type="ECO:0000256" key="19">
    <source>
        <dbReference type="HAMAP-Rule" id="MF_00037"/>
    </source>
</evidence>
<evidence type="ECO:0000313" key="23">
    <source>
        <dbReference type="Proteomes" id="UP000216107"/>
    </source>
</evidence>
<comment type="catalytic activity">
    <reaction evidence="18 19">
        <text>UDP-N-acetyl-alpha-D-muramate + NADP(+) = UDP-N-acetyl-3-O-(1-carboxyvinyl)-alpha-D-glucosamine + NADPH + H(+)</text>
        <dbReference type="Rhea" id="RHEA:12248"/>
        <dbReference type="ChEBI" id="CHEBI:15378"/>
        <dbReference type="ChEBI" id="CHEBI:57783"/>
        <dbReference type="ChEBI" id="CHEBI:58349"/>
        <dbReference type="ChEBI" id="CHEBI:68483"/>
        <dbReference type="ChEBI" id="CHEBI:70757"/>
        <dbReference type="EC" id="1.3.1.98"/>
    </reaction>
</comment>
<dbReference type="InterPro" id="IPR036635">
    <property type="entry name" value="MurB_C_sf"/>
</dbReference>
<dbReference type="InterPro" id="IPR003170">
    <property type="entry name" value="MurB"/>
</dbReference>
<dbReference type="SUPFAM" id="SSF56194">
    <property type="entry name" value="Uridine diphospho-N-Acetylenolpyruvylglucosamine reductase, MurB, C-terminal domain"/>
    <property type="match status" value="1"/>
</dbReference>
<dbReference type="HAMAP" id="MF_00037">
    <property type="entry name" value="MurB"/>
    <property type="match status" value="1"/>
</dbReference>
<dbReference type="InterPro" id="IPR036318">
    <property type="entry name" value="FAD-bd_PCMH-like_sf"/>
</dbReference>
<dbReference type="Pfam" id="PF02873">
    <property type="entry name" value="MurB_C"/>
    <property type="match status" value="1"/>
</dbReference>
<keyword evidence="12 19" id="KW-0133">Cell shape</keyword>
<keyword evidence="7 19" id="KW-0963">Cytoplasm</keyword>
<keyword evidence="9 19" id="KW-0285">Flavoprotein</keyword>
<evidence type="ECO:0000256" key="9">
    <source>
        <dbReference type="ARBA" id="ARBA00022630"/>
    </source>
</evidence>
<evidence type="ECO:0000256" key="11">
    <source>
        <dbReference type="ARBA" id="ARBA00022857"/>
    </source>
</evidence>
<dbReference type="InterPro" id="IPR006094">
    <property type="entry name" value="Oxid_FAD_bind_N"/>
</dbReference>
<evidence type="ECO:0000256" key="18">
    <source>
        <dbReference type="ARBA" id="ARBA00048914"/>
    </source>
</evidence>
<dbReference type="NCBIfam" id="NF000755">
    <property type="entry name" value="PRK00046.1"/>
    <property type="match status" value="1"/>
</dbReference>
<dbReference type="InterPro" id="IPR011601">
    <property type="entry name" value="MurB_C"/>
</dbReference>
<dbReference type="InterPro" id="IPR016166">
    <property type="entry name" value="FAD-bd_PCMH"/>
</dbReference>
<evidence type="ECO:0000259" key="20">
    <source>
        <dbReference type="PROSITE" id="PS51387"/>
    </source>
</evidence>
<feature type="active site" evidence="19">
    <location>
        <position position="336"/>
    </location>
</feature>
<evidence type="ECO:0000256" key="6">
    <source>
        <dbReference type="ARBA" id="ARBA00015188"/>
    </source>
</evidence>
<dbReference type="PROSITE" id="PS51387">
    <property type="entry name" value="FAD_PCMH"/>
    <property type="match status" value="1"/>
</dbReference>